<evidence type="ECO:0000256" key="9">
    <source>
        <dbReference type="ARBA" id="ARBA00023277"/>
    </source>
</evidence>
<accession>A0AAN6QL70</accession>
<evidence type="ECO:0000256" key="13">
    <source>
        <dbReference type="SAM" id="MobiDB-lite"/>
    </source>
</evidence>
<keyword evidence="7 14" id="KW-0732">Signal</keyword>
<comment type="caution">
    <text evidence="17">The sequence shown here is derived from an EMBL/GenBank/DDBJ whole genome shotgun (WGS) entry which is preliminary data.</text>
</comment>
<dbReference type="Proteomes" id="UP001302812">
    <property type="component" value="Unassembled WGS sequence"/>
</dbReference>
<evidence type="ECO:0000259" key="15">
    <source>
        <dbReference type="PROSITE" id="PS51164"/>
    </source>
</evidence>
<feature type="domain" description="GH10" evidence="16">
    <location>
        <begin position="23"/>
        <end position="335"/>
    </location>
</feature>
<dbReference type="Pfam" id="PF00331">
    <property type="entry name" value="Glyco_hydro_10"/>
    <property type="match status" value="1"/>
</dbReference>
<keyword evidence="8 12" id="KW-0378">Hydrolase</keyword>
<evidence type="ECO:0000256" key="12">
    <source>
        <dbReference type="RuleBase" id="RU361174"/>
    </source>
</evidence>
<feature type="chain" id="PRO_5042957167" description="Beta-xylanase" evidence="14">
    <location>
        <begin position="19"/>
        <end position="415"/>
    </location>
</feature>
<dbReference type="InterPro" id="IPR044846">
    <property type="entry name" value="GH10"/>
</dbReference>
<name>A0AAN6QL70_9PEZI</name>
<dbReference type="PROSITE" id="PS00562">
    <property type="entry name" value="CBM1_1"/>
    <property type="match status" value="1"/>
</dbReference>
<evidence type="ECO:0000256" key="11">
    <source>
        <dbReference type="ARBA" id="ARBA00023326"/>
    </source>
</evidence>
<feature type="compositionally biased region" description="Low complexity" evidence="13">
    <location>
        <begin position="347"/>
        <end position="375"/>
    </location>
</feature>
<dbReference type="Gene3D" id="3.20.20.80">
    <property type="entry name" value="Glycosidases"/>
    <property type="match status" value="1"/>
</dbReference>
<keyword evidence="10 12" id="KW-0326">Glycosidase</keyword>
<dbReference type="RefSeq" id="XP_064667944.1">
    <property type="nucleotide sequence ID" value="XM_064817987.1"/>
</dbReference>
<dbReference type="InterPro" id="IPR001000">
    <property type="entry name" value="GH10_dom"/>
</dbReference>
<dbReference type="InterPro" id="IPR000254">
    <property type="entry name" value="CBD"/>
</dbReference>
<reference evidence="17" key="2">
    <citation type="submission" date="2023-05" db="EMBL/GenBank/DDBJ databases">
        <authorList>
            <consortium name="Lawrence Berkeley National Laboratory"/>
            <person name="Steindorff A."/>
            <person name="Hensen N."/>
            <person name="Bonometti L."/>
            <person name="Westerberg I."/>
            <person name="Brannstrom I.O."/>
            <person name="Guillou S."/>
            <person name="Cros-Aarteil S."/>
            <person name="Calhoun S."/>
            <person name="Haridas S."/>
            <person name="Kuo A."/>
            <person name="Mondo S."/>
            <person name="Pangilinan J."/>
            <person name="Riley R."/>
            <person name="Labutti K."/>
            <person name="Andreopoulos B."/>
            <person name="Lipzen A."/>
            <person name="Chen C."/>
            <person name="Yanf M."/>
            <person name="Daum C."/>
            <person name="Ng V."/>
            <person name="Clum A."/>
            <person name="Ohm R."/>
            <person name="Martin F."/>
            <person name="Silar P."/>
            <person name="Natvig D."/>
            <person name="Lalanne C."/>
            <person name="Gautier V."/>
            <person name="Ament-Velasquez S.L."/>
            <person name="Kruys A."/>
            <person name="Hutchinson M.I."/>
            <person name="Powell A.J."/>
            <person name="Barry K."/>
            <person name="Miller A.N."/>
            <person name="Grigoriev I.V."/>
            <person name="Debuchy R."/>
            <person name="Gladieux P."/>
            <person name="Thoren M.H."/>
            <person name="Johannesson H."/>
        </authorList>
    </citation>
    <scope>NUCLEOTIDE SEQUENCE</scope>
    <source>
        <strain evidence="17">CBS 508.74</strain>
    </source>
</reference>
<dbReference type="GO" id="GO:0031176">
    <property type="term" value="F:endo-1,4-beta-xylanase activity"/>
    <property type="evidence" value="ECO:0007669"/>
    <property type="project" value="UniProtKB-EC"/>
</dbReference>
<organism evidence="17 18">
    <name type="scientific">Canariomyces notabilis</name>
    <dbReference type="NCBI Taxonomy" id="2074819"/>
    <lineage>
        <taxon>Eukaryota</taxon>
        <taxon>Fungi</taxon>
        <taxon>Dikarya</taxon>
        <taxon>Ascomycota</taxon>
        <taxon>Pezizomycotina</taxon>
        <taxon>Sordariomycetes</taxon>
        <taxon>Sordariomycetidae</taxon>
        <taxon>Sordariales</taxon>
        <taxon>Chaetomiaceae</taxon>
        <taxon>Canariomyces</taxon>
    </lineage>
</organism>
<dbReference type="SMART" id="SM00633">
    <property type="entry name" value="Glyco_10"/>
    <property type="match status" value="1"/>
</dbReference>
<dbReference type="InterPro" id="IPR035971">
    <property type="entry name" value="CBD_sf"/>
</dbReference>
<comment type="subcellular location">
    <subcellularLocation>
        <location evidence="2">Secreted</location>
    </subcellularLocation>
</comment>
<dbReference type="GO" id="GO:0030248">
    <property type="term" value="F:cellulose binding"/>
    <property type="evidence" value="ECO:0007669"/>
    <property type="project" value="InterPro"/>
</dbReference>
<evidence type="ECO:0000256" key="3">
    <source>
        <dbReference type="ARBA" id="ARBA00004851"/>
    </source>
</evidence>
<dbReference type="InterPro" id="IPR017853">
    <property type="entry name" value="GH"/>
</dbReference>
<evidence type="ECO:0000256" key="8">
    <source>
        <dbReference type="ARBA" id="ARBA00022801"/>
    </source>
</evidence>
<comment type="catalytic activity">
    <reaction evidence="1 12">
        <text>Endohydrolysis of (1-&gt;4)-beta-D-xylosidic linkages in xylans.</text>
        <dbReference type="EC" id="3.2.1.8"/>
    </reaction>
</comment>
<keyword evidence="9 12" id="KW-0119">Carbohydrate metabolism</keyword>
<dbReference type="GO" id="GO:0045493">
    <property type="term" value="P:xylan catabolic process"/>
    <property type="evidence" value="ECO:0007669"/>
    <property type="project" value="UniProtKB-KW"/>
</dbReference>
<dbReference type="PRINTS" id="PR00134">
    <property type="entry name" value="GLHYDRLASE10"/>
</dbReference>
<feature type="domain" description="CBM1" evidence="15">
    <location>
        <begin position="379"/>
        <end position="415"/>
    </location>
</feature>
<evidence type="ECO:0000256" key="2">
    <source>
        <dbReference type="ARBA" id="ARBA00004613"/>
    </source>
</evidence>
<keyword evidence="6" id="KW-0858">Xylan degradation</keyword>
<evidence type="ECO:0000256" key="6">
    <source>
        <dbReference type="ARBA" id="ARBA00022651"/>
    </source>
</evidence>
<evidence type="ECO:0000259" key="16">
    <source>
        <dbReference type="PROSITE" id="PS51760"/>
    </source>
</evidence>
<proteinExistence type="inferred from homology"/>
<dbReference type="PANTHER" id="PTHR31490">
    <property type="entry name" value="GLYCOSYL HYDROLASE"/>
    <property type="match status" value="1"/>
</dbReference>
<dbReference type="EMBL" id="MU853351">
    <property type="protein sequence ID" value="KAK4110374.1"/>
    <property type="molecule type" value="Genomic_DNA"/>
</dbReference>
<dbReference type="PANTHER" id="PTHR31490:SF35">
    <property type="entry name" value="ENDO-1,4-BETA-XYLANASE"/>
    <property type="match status" value="1"/>
</dbReference>
<feature type="signal peptide" evidence="14">
    <location>
        <begin position="1"/>
        <end position="18"/>
    </location>
</feature>
<keyword evidence="18" id="KW-1185">Reference proteome</keyword>
<dbReference type="PROSITE" id="PS51164">
    <property type="entry name" value="CBM1_2"/>
    <property type="match status" value="1"/>
</dbReference>
<comment type="similarity">
    <text evidence="4 12">Belongs to the glycosyl hydrolase 10 (cellulase F) family.</text>
</comment>
<dbReference type="GO" id="GO:0005576">
    <property type="term" value="C:extracellular region"/>
    <property type="evidence" value="ECO:0007669"/>
    <property type="project" value="UniProtKB-SubCell"/>
</dbReference>
<dbReference type="SUPFAM" id="SSF51445">
    <property type="entry name" value="(Trans)glycosidases"/>
    <property type="match status" value="1"/>
</dbReference>
<dbReference type="AlphaFoldDB" id="A0AAN6QL70"/>
<dbReference type="SUPFAM" id="SSF57180">
    <property type="entry name" value="Cellulose-binding domain"/>
    <property type="match status" value="1"/>
</dbReference>
<evidence type="ECO:0000313" key="18">
    <source>
        <dbReference type="Proteomes" id="UP001302812"/>
    </source>
</evidence>
<gene>
    <name evidence="17" type="ORF">N656DRAFT_800261</name>
</gene>
<keyword evidence="5" id="KW-0964">Secreted</keyword>
<keyword evidence="11 12" id="KW-0624">Polysaccharide degradation</keyword>
<evidence type="ECO:0000256" key="1">
    <source>
        <dbReference type="ARBA" id="ARBA00000681"/>
    </source>
</evidence>
<feature type="region of interest" description="Disordered" evidence="13">
    <location>
        <begin position="347"/>
        <end position="384"/>
    </location>
</feature>
<protein>
    <recommendedName>
        <fullName evidence="12">Beta-xylanase</fullName>
        <ecNumber evidence="12">3.2.1.8</ecNumber>
    </recommendedName>
</protein>
<dbReference type="PROSITE" id="PS51760">
    <property type="entry name" value="GH10_2"/>
    <property type="match status" value="1"/>
</dbReference>
<evidence type="ECO:0000256" key="4">
    <source>
        <dbReference type="ARBA" id="ARBA00007495"/>
    </source>
</evidence>
<reference evidence="17" key="1">
    <citation type="journal article" date="2023" name="Mol. Phylogenet. Evol.">
        <title>Genome-scale phylogeny and comparative genomics of the fungal order Sordariales.</title>
        <authorList>
            <person name="Hensen N."/>
            <person name="Bonometti L."/>
            <person name="Westerberg I."/>
            <person name="Brannstrom I.O."/>
            <person name="Guillou S."/>
            <person name="Cros-Aarteil S."/>
            <person name="Calhoun S."/>
            <person name="Haridas S."/>
            <person name="Kuo A."/>
            <person name="Mondo S."/>
            <person name="Pangilinan J."/>
            <person name="Riley R."/>
            <person name="LaButti K."/>
            <person name="Andreopoulos B."/>
            <person name="Lipzen A."/>
            <person name="Chen C."/>
            <person name="Yan M."/>
            <person name="Daum C."/>
            <person name="Ng V."/>
            <person name="Clum A."/>
            <person name="Steindorff A."/>
            <person name="Ohm R.A."/>
            <person name="Martin F."/>
            <person name="Silar P."/>
            <person name="Natvig D.O."/>
            <person name="Lalanne C."/>
            <person name="Gautier V."/>
            <person name="Ament-Velasquez S.L."/>
            <person name="Kruys A."/>
            <person name="Hutchinson M.I."/>
            <person name="Powell A.J."/>
            <person name="Barry K."/>
            <person name="Miller A.N."/>
            <person name="Grigoriev I.V."/>
            <person name="Debuchy R."/>
            <person name="Gladieux P."/>
            <person name="Hiltunen Thoren M."/>
            <person name="Johannesson H."/>
        </authorList>
    </citation>
    <scope>NUCLEOTIDE SEQUENCE</scope>
    <source>
        <strain evidence="17">CBS 508.74</strain>
    </source>
</reference>
<dbReference type="SMART" id="SM00236">
    <property type="entry name" value="fCBD"/>
    <property type="match status" value="1"/>
</dbReference>
<evidence type="ECO:0000256" key="14">
    <source>
        <dbReference type="SAM" id="SignalP"/>
    </source>
</evidence>
<evidence type="ECO:0000256" key="7">
    <source>
        <dbReference type="ARBA" id="ARBA00022729"/>
    </source>
</evidence>
<sequence>MYSTAFLAALLAPAAVNAQLNDLAVRAGLKYFGTALGEGSINSDSQYAAILSDKSMFGQLVPENGQKWDATEPSRGQFTYTQGDITANTARRNGQGMRCHTLVWYSQLPNWVNSGSWTRQTLQSVIETHISNVMGHYKGQCYAWDVVNEAINDDGTWRPSPFYNTFQTDYFAIAFNAAKRADPAAKLYYNDYNLEYNQAKTDRAVELVKIVQAAGAPIDGVGLQAHLIVGSTPSRSNLATVLRRFTALGVEVAYTELDIRHSSLPASSSALATQGNDYANVVGSCLDVAGCVGVTVWGFTDKYSWIPQTFPGTGAALIYDSNFNKKPAWTSVSSVLAAKATGNPPVSSSTSTFTTITTPPVTTTTTSARPTSTSSAGGPEQTRWGQCGGNGWTGPTRCQSPWTCQKLNDWYWQCL</sequence>
<evidence type="ECO:0000256" key="5">
    <source>
        <dbReference type="ARBA" id="ARBA00022525"/>
    </source>
</evidence>
<dbReference type="EC" id="3.2.1.8" evidence="12"/>
<evidence type="ECO:0000256" key="10">
    <source>
        <dbReference type="ARBA" id="ARBA00023295"/>
    </source>
</evidence>
<dbReference type="Pfam" id="PF00734">
    <property type="entry name" value="CBM_1"/>
    <property type="match status" value="1"/>
</dbReference>
<comment type="pathway">
    <text evidence="3">Glycan degradation; xylan degradation.</text>
</comment>
<dbReference type="GeneID" id="89942112"/>
<evidence type="ECO:0000313" key="17">
    <source>
        <dbReference type="EMBL" id="KAK4110374.1"/>
    </source>
</evidence>